<keyword evidence="3" id="KW-0445">Lipid transport</keyword>
<dbReference type="InterPro" id="IPR000008">
    <property type="entry name" value="C2_dom"/>
</dbReference>
<dbReference type="Proteomes" id="UP000813463">
    <property type="component" value="Chromosome 3"/>
</dbReference>
<evidence type="ECO:0000313" key="6">
    <source>
        <dbReference type="Proteomes" id="UP000813463"/>
    </source>
</evidence>
<dbReference type="RefSeq" id="XP_056696858.1">
    <property type="nucleotide sequence ID" value="XM_056840880.1"/>
</dbReference>
<evidence type="ECO:0000259" key="5">
    <source>
        <dbReference type="PROSITE" id="PS50004"/>
    </source>
</evidence>
<proteinExistence type="inferred from homology"/>
<evidence type="ECO:0000256" key="3">
    <source>
        <dbReference type="ARBA" id="ARBA00023055"/>
    </source>
</evidence>
<sequence length="4103" mass="457122">MFEAHVLQLLKRYLGEYVHGLSLEALRVSVWKGDVVLKDLKLKAEALNSLKLPVTVKAGFIGTITLKVPWKSLGKEPVIVLIDRVFVLAYPAPDGRTLKEEDRDRLFQDKLHQIEETEAATLEAMSRSKLGSQASGNSWLGSLIATIIGNLKITISNVHIRYEDTVSNCGHPFACGVTLAKLAAVTMDAQGNETFDTSGALDKLRKSLQLERFAIYHDSDKPPWKIDENWQDISPSKWIEIFEEGVNEPASKPDFGSSWASNRTYLVAPINGVLRYHRLGSQERNNPEVPFEKASLFLNDVSLAVTEAQYYDWIKLLEVISRYRINVEVLHLRPGVPVSDGPHLWWQYAAQAALQQRRMCCSFSWERIQHLCQLRRRYILVYANFLQQLPDADNEELRKIEKDLDSKVILLWRLLAHAKVESAKSKEAAVQKKLGKKSWFSLNWRSSPEDVAISDDSDVSELTQEKLTKEEWQAINNLLSYQPDGELSLYSGKDGQNMVQFLVDVSIGQAAAKIIDIHGTEVLCGRFELLNVSTKLKPRSTCCDLSLRFYGLYAPEGSLAQSVCSEEKENALVASFVRSPVGENVDWKLSATMCPCHVTILMESYERLMEFLKRSNAVSPTVAMETATALQMKFEKVTRKAQEQFQMVLEEQSRFALDVDFDAPKVRVPIRTRGSSKIDSHFLLDFGHFTLRTKEGQHDDDQSLYSRFYISGRDIAAFFTDCGSDSNDCSLFARPGDCHPSGTPLEGADNNSSLVDRCGMAVIVDQIKVPHPKFPSTRISVQVPNLGIHISPARYCRLMELLNIFYSTLQSSAHPVDEVFEPELSPWKQADMAMEVRILVWKGIGNSVAAWQPSYVALSGFHLYVLESEWAPCYQRCTSMAGKQVFEVPPASVGGSLFSIAICLRGMDIQKALESSATLIIEFQNEDDKYIWLKGLVKATYQASAPLSDRLLGDSSYSGDGTVDDQIANSKAVDLVINGTVVETKLFIYGKCGEEESERHEETLIVDLIAGGGKVHVILSEGNLTVKMKLNSLKIKDELRSRLATNPQYLAYSVVINDQILSSPSSVNLQASQSLPYLGEEEDIFRDALPEFTPAPDIAQNLENFEANPEAFLSKQEFGKGRGSSSEIFYEALGSDNSDFVSVVFMTKDPSSPEYDGIDTQMNICMSKLEFFCNRPTLVALIQFGLDTSSLSFEESSKGAAMASEDIEVTKRPKKPDDGDVFVKGLLGYGKGRVVFKLNMDVDNVTVFLNQEDGTQFAMFIQESFILDLKVHPCSLSIEGTLGNLRLRDMSLGDEHCWNWLCDIRNPGAESLIKFAFKSYSAEDDDYEGYDYSLTGHLSAVRIVFLYRFIREITVYFMELATPHKEEVIKLADKVGGFEWMIQKYEIDGATAVKLDLSLDTPIIIIPKHSMSKDFMQLDLGQLQIRNEFSWHGCPENDPAAVHLDVLRAEVLGINLAVGIDGSVGRPMMREGRGLVICVRRSLRDVFRKVPTHTIEVQVDSLHGVMSDKEYNVILNCAYTNMSEEPRLPPSFRLSKSDSQDTMKMLVDRVNTNSQNFLSRTVSIVAVEINYALLELCSGIHEESTLAHISLEGLWVSYRMTSLSEADLYVTIPKFSIVDVRPDAKPEMRLMLGSSSDVCKQASASGNVPSSLSSATDMPTSTMFLLDYRWRATSQSSVLRVQQPRVLVVPDFLIAVAEFFVPSLGSITGREESMDPNNDPIRKSHSIVLQSAVYKQQEEFVQLSPSRQLIADAPGIDEYLYDGSGRTLCLIEDTDLKESHTSRFQPIIIIGCGKRLRFVNVKIENGSLLRKYTYLSNDSSYSASPEDGVEIKFLDNNLSDEINDLHYADESANLLDSSTCRDGGSKSVQNFTFEAQVVSPELTFYDGTKSSLDDSPYSEKLVRAKFDLSFMYASQEDGTWIRALLKDLTIEAGSGLVVLSPVDILGGYTSVKEKTNMSLSSTDIHLHLSLSVISLLLNLQNQVADALQFGDANPLTSCTNFERIWVSPKENGSQCNITFWRPRAPSNYVILGDCVTSRSIPPSQAMMAVCNAYGRVRKPLGFKLIGLLSEILEIDRTEDTAGAKSECSLWFPIAPPGYIAVGCAVNIGDQPPPNHVVYCVRADLVTSTAYSECLFYLSSNSCFPAGFSIWRLDNILGSFYSHTSAGCPSKETCYDLIPCLKWRAYRHHPSFSKPASKLCHEDEPAVSQGIRQSSSSSGWDILRSRVSHKCFMSVPNFERIWWDKGGEFRRTVSIWRPIPRPGYAVLGDCITDGLEPPTLGIIFLADNPEISAKPVKFTKVSQIFGKGVDEAFFWYPVAPPGYAAMGCVVTRTDEPPRIGSFCCPRIDLVGAASIIEVPVARSSSLKASQCWSIWKVDNQASTFLARSDLKKPSSRLALSIGDSVKPKARENVTSEMKLGCFSLTILDSLGGMMTPFFDMTFNNIKLVAHGRFEVMSSVLICSMAASTFNTQLEAWEPLVEPFDGIFKFDTYDTSTHQTPGLGKTLRIAATTILNLNVSAANLDTFAEAVVSWKRQRELEQKVSKLNEESVLHRSREDDSTLSALDEDDIQTIVVENKLGCDVYVKKVEQNSNTVEVLHDDGSTTVWLPPPRLSDSLNVTVKNGEARYYVAVRVLEAKDIPIVDDGNSHNFFCALRLVVDNPPTDQQKFFPQSARTKCVRPLITKTLDADLGAAKWDELFIFEVPQKGTATLEAEVTNLAAKAGKGEVVGASSFPAGHGISTLTKIASSRMLHQQHASKNIASYPLRRRDQEENEQDLMNIGSLLVSTSYFERRLAVDLQKDKHNNNEVDSDVGFWIGLHPGGPWESFRSFLPLSVFPKSLEDNLLAMEVITRNGKKHAIFRGLATVVNETNVKLELSLCPLSMIDSRTGDSRQGMGNNVALDPGSNYILPWRCISKGSEECLRVRPYFDLSGSSYSWGLTASLGFPFTGGKEQRTADQGLLSRQSAMKLDELEKKDVLLCCIPSAQNQQFWLSVGTDASVHHTDLNAPVYDWKISINSPLKLENRLPCPAEFSIWQRTKDDKIIELQQGKILSRKSADIYAADLRKPVYLSLFVQGGWTMEKESVLIFDLSSNDLVSSFWMVHQHSRRRLRVSIERDLGGTIAAPKFIRLFVPYWIVNDSSLPLAYRIVEIEPIDNGDSSIFKSTKHSAPRKNVQVLDVIADTSPLPSMLSPQDYVGRGNVHLFTSRNDTYLSPKVGIALAMYDSENYSPGISLVELEKKGRVDVTAFCSEGSYYKFSAQLNMTSDRTKVIRFQPHTLCINRLGFSVYVQQHHATSMDHIRPTDPPKVIRWHSSSKIEMLKLRVDGYKWSRPFSVGSEGMMSIVLESDSGSRELIIRVAVRSGTGNSRYEVIFRPNSLSSPYRIENRSMFFPIHFRQVDGASDSWRCLSANAAASYLWEDVGRRQLLEIFVDGSDPQRAVKYNIDEVFDHQPMNVGGGPTRAICVAIVREEKMNVVKISDWMPQDDPVPGVQKRIPSSVSPLPSAEPENEYPSSTSSAEFHVVVELSELGLSVIDHTPEEILYLSVQNLLLSHSTGLGSGTSRFKLKMRGLQVDNQLPLTPMPVLFRPQKVREEIDYILKFSVTSQSNGSLDLCVYPYIGFHGPDNSTFLINVHEPIIWRLHEMIQQINLNRLNAAETNAVSIDRIMQIGVLDISEVRLKVSMVMSPTQRPKGVLGFWASLMTALGNMENMPVRIHQRFVENVSMRQSAIISNATSNVQKDLLSQPLQLLSGVDILGNASSALEHMSKGAAAISMDKKFIQSRQRQEKVGDFGDVVREGGGALAKSLFRGVTGMFTKPLEGAKSSGVEGFVQGVGKGLIGVAAQPVSGVLDLLSKTTEGANAMRMKIQAALTSEEQLLRRRMPRVVSGDNLLRPYDEYKAQGQVILQLAESGSFLRQVDLFKVRGKFALSDAYEDHFMLPKGKIFIVTHRRAVLLEQPSNIISHQRKFSAAKDPCSILWDVLWDDLVTMELTHGKKDQPNAPPSRVILYLQSKSLETKDQVRIVKCNRDSNQSFKVYAAIEQAMSTYGPNQSKGPLKRVTRPYSPMADNANGDPVPKEGISVWSPGQFPASVPTRSLFGRSPS</sequence>
<comment type="similarity">
    <text evidence="1">Belongs to the VPS13 family.</text>
</comment>
<dbReference type="Pfam" id="PF25036">
    <property type="entry name" value="VPS13_VAB"/>
    <property type="match status" value="1"/>
</dbReference>
<dbReference type="InterPro" id="IPR035892">
    <property type="entry name" value="C2_domain_sf"/>
</dbReference>
<dbReference type="KEGG" id="soe:110795528"/>
<dbReference type="RefSeq" id="XP_021856231.2">
    <property type="nucleotide sequence ID" value="XM_022000539.2"/>
</dbReference>
<dbReference type="PROSITE" id="PS50004">
    <property type="entry name" value="C2"/>
    <property type="match status" value="1"/>
</dbReference>
<dbReference type="GO" id="GO:0045053">
    <property type="term" value="P:protein retention in Golgi apparatus"/>
    <property type="evidence" value="ECO:0000318"/>
    <property type="project" value="GO_Central"/>
</dbReference>
<dbReference type="GO" id="GO:0006623">
    <property type="term" value="P:protein targeting to vacuole"/>
    <property type="evidence" value="ECO:0000318"/>
    <property type="project" value="GO_Central"/>
</dbReference>
<dbReference type="Pfam" id="PF06101">
    <property type="entry name" value="Vps62"/>
    <property type="match status" value="2"/>
</dbReference>
<dbReference type="SUPFAM" id="SSF49562">
    <property type="entry name" value="C2 domain (Calcium/lipid-binding domain, CaLB)"/>
    <property type="match status" value="1"/>
</dbReference>
<evidence type="ECO:0000256" key="1">
    <source>
        <dbReference type="ARBA" id="ARBA00006545"/>
    </source>
</evidence>
<dbReference type="CDD" id="cd00030">
    <property type="entry name" value="C2"/>
    <property type="match status" value="1"/>
</dbReference>
<dbReference type="Pfam" id="PF12624">
    <property type="entry name" value="VPS13_N"/>
    <property type="match status" value="1"/>
</dbReference>
<organism evidence="6 7">
    <name type="scientific">Spinacia oleracea</name>
    <name type="common">Spinach</name>
    <dbReference type="NCBI Taxonomy" id="3562"/>
    <lineage>
        <taxon>Eukaryota</taxon>
        <taxon>Viridiplantae</taxon>
        <taxon>Streptophyta</taxon>
        <taxon>Embryophyta</taxon>
        <taxon>Tracheophyta</taxon>
        <taxon>Spermatophyta</taxon>
        <taxon>Magnoliopsida</taxon>
        <taxon>eudicotyledons</taxon>
        <taxon>Gunneridae</taxon>
        <taxon>Pentapetalae</taxon>
        <taxon>Caryophyllales</taxon>
        <taxon>Chenopodiaceae</taxon>
        <taxon>Chenopodioideae</taxon>
        <taxon>Anserineae</taxon>
        <taxon>Spinacia</taxon>
    </lineage>
</organism>
<evidence type="ECO:0000313" key="7">
    <source>
        <dbReference type="RefSeq" id="XP_021856231.2"/>
    </source>
</evidence>
<feature type="region of interest" description="Disordered" evidence="4">
    <location>
        <begin position="3487"/>
        <end position="3513"/>
    </location>
</feature>
<dbReference type="GeneID" id="110795528"/>
<evidence type="ECO:0000313" key="8">
    <source>
        <dbReference type="RefSeq" id="XP_056696858.1"/>
    </source>
</evidence>
<dbReference type="GO" id="GO:0006869">
    <property type="term" value="P:lipid transport"/>
    <property type="evidence" value="ECO:0007669"/>
    <property type="project" value="UniProtKB-KW"/>
</dbReference>
<feature type="region of interest" description="Disordered" evidence="4">
    <location>
        <begin position="4047"/>
        <end position="4103"/>
    </location>
</feature>
<keyword evidence="6" id="KW-1185">Reference proteome</keyword>
<dbReference type="InterPro" id="IPR026854">
    <property type="entry name" value="VPS13_N"/>
</dbReference>
<accession>A0A9R0IVQ9</accession>
<name>A0A9R0IVQ9_SPIOL</name>
<dbReference type="Pfam" id="PF25037">
    <property type="entry name" value="VPS13_C"/>
    <property type="match status" value="1"/>
</dbReference>
<dbReference type="InterPro" id="IPR009543">
    <property type="entry name" value="VPS13_VAB"/>
</dbReference>
<keyword evidence="2" id="KW-0813">Transport</keyword>
<reference evidence="6" key="1">
    <citation type="journal article" date="2021" name="Nat. Commun.">
        <title>Genomic analyses provide insights into spinach domestication and the genetic basis of agronomic traits.</title>
        <authorList>
            <person name="Cai X."/>
            <person name="Sun X."/>
            <person name="Xu C."/>
            <person name="Sun H."/>
            <person name="Wang X."/>
            <person name="Ge C."/>
            <person name="Zhang Z."/>
            <person name="Wang Q."/>
            <person name="Fei Z."/>
            <person name="Jiao C."/>
            <person name="Wang Q."/>
        </authorList>
    </citation>
    <scope>NUCLEOTIDE SEQUENCE [LARGE SCALE GENOMIC DNA]</scope>
    <source>
        <strain evidence="6">cv. Varoflay</strain>
    </source>
</reference>
<reference evidence="7 8" key="2">
    <citation type="submission" date="2025-05" db="UniProtKB">
        <authorList>
            <consortium name="RefSeq"/>
        </authorList>
    </citation>
    <scope>IDENTIFICATION</scope>
    <source>
        <tissue evidence="7 8">Leaf</tissue>
    </source>
</reference>
<protein>
    <recommendedName>
        <fullName evidence="5">C2 domain-containing protein</fullName>
    </recommendedName>
</protein>
<dbReference type="PANTHER" id="PTHR45523">
    <property type="entry name" value="TETRATRICOPEPTIDE REPEAT (TPR)-CONTAINING PROTEIN-RELATED"/>
    <property type="match status" value="1"/>
</dbReference>
<gene>
    <name evidence="7 8" type="primary">LOC110795528</name>
</gene>
<feature type="domain" description="C2" evidence="5">
    <location>
        <begin position="2608"/>
        <end position="2755"/>
    </location>
</feature>
<dbReference type="InterPro" id="IPR056748">
    <property type="entry name" value="VPS13-like_C"/>
</dbReference>
<evidence type="ECO:0000256" key="2">
    <source>
        <dbReference type="ARBA" id="ARBA00022448"/>
    </source>
</evidence>
<dbReference type="InterPro" id="IPR009291">
    <property type="entry name" value="Vps62"/>
</dbReference>
<evidence type="ECO:0000256" key="4">
    <source>
        <dbReference type="SAM" id="MobiDB-lite"/>
    </source>
</evidence>
<dbReference type="PANTHER" id="PTHR45523:SF2">
    <property type="entry name" value="OS02G0470600 PROTEIN"/>
    <property type="match status" value="1"/>
</dbReference>